<dbReference type="InterPro" id="IPR012902">
    <property type="entry name" value="N_methyl_site"/>
</dbReference>
<evidence type="ECO:0000256" key="1">
    <source>
        <dbReference type="ARBA" id="ARBA00004377"/>
    </source>
</evidence>
<evidence type="ECO:0000256" key="6">
    <source>
        <dbReference type="ARBA" id="ARBA00022519"/>
    </source>
</evidence>
<evidence type="ECO:0000259" key="12">
    <source>
        <dbReference type="Pfam" id="PF08334"/>
    </source>
</evidence>
<dbReference type="GO" id="GO:0015627">
    <property type="term" value="C:type II protein secretion system complex"/>
    <property type="evidence" value="ECO:0007669"/>
    <property type="project" value="InterPro"/>
</dbReference>
<dbReference type="EMBL" id="CP001087">
    <property type="protein sequence ID" value="ACN14252.1"/>
    <property type="molecule type" value="Genomic_DNA"/>
</dbReference>
<gene>
    <name evidence="13" type="primary">gspG1</name>
    <name evidence="13" type="ordered locus">HRM2_11400</name>
</gene>
<dbReference type="PANTHER" id="PTHR30093">
    <property type="entry name" value="GENERAL SECRETION PATHWAY PROTEIN G"/>
    <property type="match status" value="1"/>
</dbReference>
<organism evidence="13 14">
    <name type="scientific">Desulforapulum autotrophicum (strain ATCC 43914 / DSM 3382 / VKM B-1955 / HRM2)</name>
    <name type="common">Desulfobacterium autotrophicum</name>
    <dbReference type="NCBI Taxonomy" id="177437"/>
    <lineage>
        <taxon>Bacteria</taxon>
        <taxon>Pseudomonadati</taxon>
        <taxon>Thermodesulfobacteriota</taxon>
        <taxon>Desulfobacteria</taxon>
        <taxon>Desulfobacterales</taxon>
        <taxon>Desulfobacteraceae</taxon>
        <taxon>Desulforapulum</taxon>
    </lineage>
</organism>
<dbReference type="Pfam" id="PF07963">
    <property type="entry name" value="N_methyl"/>
    <property type="match status" value="1"/>
</dbReference>
<dbReference type="GO" id="GO:0015628">
    <property type="term" value="P:protein secretion by the type II secretion system"/>
    <property type="evidence" value="ECO:0007669"/>
    <property type="project" value="InterPro"/>
</dbReference>
<evidence type="ECO:0000313" key="13">
    <source>
        <dbReference type="EMBL" id="ACN14252.1"/>
    </source>
</evidence>
<dbReference type="HOGENOM" id="CLU_091705_2_1_7"/>
<evidence type="ECO:0000256" key="3">
    <source>
        <dbReference type="ARBA" id="ARBA00020042"/>
    </source>
</evidence>
<reference evidence="13 14" key="1">
    <citation type="journal article" date="2009" name="Environ. Microbiol.">
        <title>Genome sequence of Desulfobacterium autotrophicum HRM2, a marine sulfate reducer oxidizing organic carbon completely to carbon dioxide.</title>
        <authorList>
            <person name="Strittmatter A.W."/>
            <person name="Liesegang H."/>
            <person name="Rabus R."/>
            <person name="Decker I."/>
            <person name="Amann J."/>
            <person name="Andres S."/>
            <person name="Henne A."/>
            <person name="Fricke W.F."/>
            <person name="Martinez-Arias R."/>
            <person name="Bartels D."/>
            <person name="Goesmann A."/>
            <person name="Krause L."/>
            <person name="Puehler A."/>
            <person name="Klenk H.P."/>
            <person name="Richter M."/>
            <person name="Schuler M."/>
            <person name="Gloeckner F.O."/>
            <person name="Meyerdierks A."/>
            <person name="Gottschalk G."/>
            <person name="Amann R."/>
        </authorList>
    </citation>
    <scope>NUCLEOTIDE SEQUENCE [LARGE SCALE GENOMIC DNA]</scope>
    <source>
        <strain evidence="14">ATCC 43914 / DSM 3382 / HRM2</strain>
    </source>
</reference>
<dbReference type="RefSeq" id="WP_015903041.1">
    <property type="nucleotide sequence ID" value="NC_012108.1"/>
</dbReference>
<dbReference type="STRING" id="177437.HRM2_11400"/>
<dbReference type="PANTHER" id="PTHR30093:SF44">
    <property type="entry name" value="TYPE II SECRETION SYSTEM CORE PROTEIN G"/>
    <property type="match status" value="1"/>
</dbReference>
<dbReference type="InterPro" id="IPR000983">
    <property type="entry name" value="Bac_GSPG_pilin"/>
</dbReference>
<dbReference type="KEGG" id="dat:HRM2_11400"/>
<feature type="region of interest" description="Disordered" evidence="10">
    <location>
        <begin position="128"/>
        <end position="147"/>
    </location>
</feature>
<dbReference type="Gene3D" id="3.30.700.10">
    <property type="entry name" value="Glycoprotein, Type 4 Pilin"/>
    <property type="match status" value="1"/>
</dbReference>
<dbReference type="PROSITE" id="PS00409">
    <property type="entry name" value="PROKAR_NTER_METHYL"/>
    <property type="match status" value="1"/>
</dbReference>
<evidence type="ECO:0000256" key="9">
    <source>
        <dbReference type="ARBA" id="ARBA00023136"/>
    </source>
</evidence>
<dbReference type="InterPro" id="IPR010054">
    <property type="entry name" value="Type2_sec_GspG"/>
</dbReference>
<accession>C0QLU6</accession>
<evidence type="ECO:0000256" key="4">
    <source>
        <dbReference type="ARBA" id="ARBA00022475"/>
    </source>
</evidence>
<dbReference type="Proteomes" id="UP000000442">
    <property type="component" value="Chromosome"/>
</dbReference>
<dbReference type="InterPro" id="IPR045584">
    <property type="entry name" value="Pilin-like"/>
</dbReference>
<dbReference type="PRINTS" id="PR00813">
    <property type="entry name" value="BCTERIALGSPG"/>
</dbReference>
<protein>
    <recommendedName>
        <fullName evidence="3">Type II secretion system core protein G</fullName>
    </recommendedName>
</protein>
<dbReference type="NCBIfam" id="TIGR02532">
    <property type="entry name" value="IV_pilin_GFxxxE"/>
    <property type="match status" value="1"/>
</dbReference>
<comment type="subcellular location">
    <subcellularLocation>
        <location evidence="1">Cell inner membrane</location>
        <topology evidence="1">Single-pass membrane protein</topology>
    </subcellularLocation>
</comment>
<dbReference type="Pfam" id="PF08334">
    <property type="entry name" value="T2SSG"/>
    <property type="match status" value="1"/>
</dbReference>
<feature type="transmembrane region" description="Helical" evidence="11">
    <location>
        <begin position="12"/>
        <end position="35"/>
    </location>
</feature>
<keyword evidence="5" id="KW-0488">Methylation</keyword>
<dbReference type="GO" id="GO:0005886">
    <property type="term" value="C:plasma membrane"/>
    <property type="evidence" value="ECO:0007669"/>
    <property type="project" value="UniProtKB-SubCell"/>
</dbReference>
<proteinExistence type="inferred from homology"/>
<dbReference type="InterPro" id="IPR013545">
    <property type="entry name" value="T2SS_protein-GspG_C"/>
</dbReference>
<evidence type="ECO:0000256" key="10">
    <source>
        <dbReference type="SAM" id="MobiDB-lite"/>
    </source>
</evidence>
<dbReference type="AlphaFoldDB" id="C0QLU6"/>
<evidence type="ECO:0000313" key="14">
    <source>
        <dbReference type="Proteomes" id="UP000000442"/>
    </source>
</evidence>
<comment type="similarity">
    <text evidence="2">Belongs to the GSP G family.</text>
</comment>
<evidence type="ECO:0000256" key="8">
    <source>
        <dbReference type="ARBA" id="ARBA00022989"/>
    </source>
</evidence>
<keyword evidence="8 11" id="KW-1133">Transmembrane helix</keyword>
<dbReference type="SUPFAM" id="SSF54523">
    <property type="entry name" value="Pili subunits"/>
    <property type="match status" value="1"/>
</dbReference>
<evidence type="ECO:0000256" key="5">
    <source>
        <dbReference type="ARBA" id="ARBA00022481"/>
    </source>
</evidence>
<sequence>MKLLKTDTRGFTLIELMVVVVILGILASLIVPRLMGRTDEAKQVKAQVDIATIETALKLYRLDNGNYPSTEQGLMALVEQPTSEPVPAKWNEGGYLEKGKMPKDPWSREYLYLCPGVHGDFDIISYGGDGTPGGEGKDSDINSWELE</sequence>
<keyword evidence="4" id="KW-1003">Cell membrane</keyword>
<evidence type="ECO:0000256" key="7">
    <source>
        <dbReference type="ARBA" id="ARBA00022692"/>
    </source>
</evidence>
<dbReference type="NCBIfam" id="TIGR01710">
    <property type="entry name" value="typeII_sec_gspG"/>
    <property type="match status" value="1"/>
</dbReference>
<dbReference type="OrthoDB" id="9795612at2"/>
<name>C0QLU6_DESAH</name>
<evidence type="ECO:0000256" key="2">
    <source>
        <dbReference type="ARBA" id="ARBA00009984"/>
    </source>
</evidence>
<keyword evidence="9 11" id="KW-0472">Membrane</keyword>
<keyword evidence="14" id="KW-1185">Reference proteome</keyword>
<feature type="domain" description="Type II secretion system protein GspG C-terminal" evidence="12">
    <location>
        <begin position="33"/>
        <end position="144"/>
    </location>
</feature>
<keyword evidence="6" id="KW-0997">Cell inner membrane</keyword>
<keyword evidence="7 11" id="KW-0812">Transmembrane</keyword>
<dbReference type="eggNOG" id="COG2165">
    <property type="taxonomic scope" value="Bacteria"/>
</dbReference>
<evidence type="ECO:0000256" key="11">
    <source>
        <dbReference type="SAM" id="Phobius"/>
    </source>
</evidence>